<reference evidence="1 2" key="1">
    <citation type="submission" date="2020-07" db="EMBL/GenBank/DDBJ databases">
        <title>Stappia sp., F7233, whole genome shotgun sequencing project.</title>
        <authorList>
            <person name="Jiang S."/>
            <person name="Liu Z.W."/>
            <person name="Du Z.J."/>
        </authorList>
    </citation>
    <scope>NUCLEOTIDE SEQUENCE [LARGE SCALE GENOMIC DNA]</scope>
    <source>
        <strain evidence="1 2">F7233</strain>
    </source>
</reference>
<accession>A0A839ABK7</accession>
<comment type="caution">
    <text evidence="1">The sequence shown here is derived from an EMBL/GenBank/DDBJ whole genome shotgun (WGS) entry which is preliminary data.</text>
</comment>
<dbReference type="AlphaFoldDB" id="A0A839ABK7"/>
<organism evidence="1 2">
    <name type="scientific">Stappia albiluteola</name>
    <dbReference type="NCBI Taxonomy" id="2758565"/>
    <lineage>
        <taxon>Bacteria</taxon>
        <taxon>Pseudomonadati</taxon>
        <taxon>Pseudomonadota</taxon>
        <taxon>Alphaproteobacteria</taxon>
        <taxon>Hyphomicrobiales</taxon>
        <taxon>Stappiaceae</taxon>
        <taxon>Stappia</taxon>
    </lineage>
</organism>
<name>A0A839ABK7_9HYPH</name>
<evidence type="ECO:0000313" key="2">
    <source>
        <dbReference type="Proteomes" id="UP000541109"/>
    </source>
</evidence>
<keyword evidence="2" id="KW-1185">Reference proteome</keyword>
<dbReference type="RefSeq" id="WP_182163525.1">
    <property type="nucleotide sequence ID" value="NZ_JACFXV010000043.1"/>
</dbReference>
<evidence type="ECO:0000313" key="1">
    <source>
        <dbReference type="EMBL" id="MBA5776811.1"/>
    </source>
</evidence>
<dbReference type="EMBL" id="JACFXV010000043">
    <property type="protein sequence ID" value="MBA5776811.1"/>
    <property type="molecule type" value="Genomic_DNA"/>
</dbReference>
<protein>
    <submittedName>
        <fullName evidence="1">Uncharacterized protein</fullName>
    </submittedName>
</protein>
<sequence length="117" mass="12631">MTFLHQEEVVPNTRLKELSIATVAALGVFFGAAAALDRFVGESSSPDPVIVTTALSKSDRMNATLPLTCNGQAWGNWSADCVSAITGGETTRNIRRVTFEERDFANRTSTLVRVAAR</sequence>
<dbReference type="Proteomes" id="UP000541109">
    <property type="component" value="Unassembled WGS sequence"/>
</dbReference>
<gene>
    <name evidence="1" type="ORF">H2509_06675</name>
</gene>
<proteinExistence type="predicted"/>